<dbReference type="InterPro" id="IPR008111">
    <property type="entry name" value="RNA-bd_8"/>
</dbReference>
<dbReference type="InterPro" id="IPR000504">
    <property type="entry name" value="RRM_dom"/>
</dbReference>
<dbReference type="FunCoup" id="A0A152A739">
    <property type="interactions" value="770"/>
</dbReference>
<organism evidence="9 10">
    <name type="scientific">Tieghemostelium lacteum</name>
    <name type="common">Slime mold</name>
    <name type="synonym">Dictyostelium lacteum</name>
    <dbReference type="NCBI Taxonomy" id="361077"/>
    <lineage>
        <taxon>Eukaryota</taxon>
        <taxon>Amoebozoa</taxon>
        <taxon>Evosea</taxon>
        <taxon>Eumycetozoa</taxon>
        <taxon>Dictyostelia</taxon>
        <taxon>Dictyosteliales</taxon>
        <taxon>Raperosteliaceae</taxon>
        <taxon>Tieghemostelium</taxon>
    </lineage>
</organism>
<keyword evidence="3" id="KW-0963">Cytoplasm</keyword>
<feature type="compositionally biased region" description="Basic and acidic residues" evidence="7">
    <location>
        <begin position="44"/>
        <end position="58"/>
    </location>
</feature>
<comment type="caution">
    <text evidence="9">The sequence shown here is derived from an EMBL/GenBank/DDBJ whole genome shotgun (WGS) entry which is preliminary data.</text>
</comment>
<dbReference type="OMA" id="DNIHEEA"/>
<protein>
    <submittedName>
        <fullName evidence="9">RNA recognition motif-containing protein RRM</fullName>
    </submittedName>
</protein>
<dbReference type="InterPro" id="IPR033744">
    <property type="entry name" value="RRM_RBM8"/>
</dbReference>
<evidence type="ECO:0000256" key="4">
    <source>
        <dbReference type="ARBA" id="ARBA00022884"/>
    </source>
</evidence>
<evidence type="ECO:0000259" key="8">
    <source>
        <dbReference type="PROSITE" id="PS50102"/>
    </source>
</evidence>
<evidence type="ECO:0000256" key="1">
    <source>
        <dbReference type="ARBA" id="ARBA00004123"/>
    </source>
</evidence>
<evidence type="ECO:0000256" key="7">
    <source>
        <dbReference type="SAM" id="MobiDB-lite"/>
    </source>
</evidence>
<dbReference type="EMBL" id="LODT01000004">
    <property type="protein sequence ID" value="KYR01931.1"/>
    <property type="molecule type" value="Genomic_DNA"/>
</dbReference>
<feature type="region of interest" description="Disordered" evidence="7">
    <location>
        <begin position="28"/>
        <end position="68"/>
    </location>
</feature>
<keyword evidence="4 6" id="KW-0694">RNA-binding</keyword>
<keyword evidence="5" id="KW-0539">Nucleus</keyword>
<dbReference type="Pfam" id="PF00076">
    <property type="entry name" value="RRM_1"/>
    <property type="match status" value="1"/>
</dbReference>
<dbReference type="SUPFAM" id="SSF54928">
    <property type="entry name" value="RNA-binding domain, RBD"/>
    <property type="match status" value="1"/>
</dbReference>
<dbReference type="SMART" id="SM00360">
    <property type="entry name" value="RRM"/>
    <property type="match status" value="1"/>
</dbReference>
<evidence type="ECO:0000313" key="9">
    <source>
        <dbReference type="EMBL" id="KYR01931.1"/>
    </source>
</evidence>
<dbReference type="PANTHER" id="PTHR45894">
    <property type="entry name" value="RNA-BINDING PROTEIN 8A"/>
    <property type="match status" value="1"/>
</dbReference>
<dbReference type="OrthoDB" id="15688at2759"/>
<evidence type="ECO:0000313" key="10">
    <source>
        <dbReference type="Proteomes" id="UP000076078"/>
    </source>
</evidence>
<dbReference type="Proteomes" id="UP000076078">
    <property type="component" value="Unassembled WGS sequence"/>
</dbReference>
<name>A0A152A739_TIELA</name>
<evidence type="ECO:0000256" key="5">
    <source>
        <dbReference type="ARBA" id="ARBA00023242"/>
    </source>
</evidence>
<feature type="region of interest" description="Disordered" evidence="7">
    <location>
        <begin position="175"/>
        <end position="214"/>
    </location>
</feature>
<dbReference type="CDD" id="cd12324">
    <property type="entry name" value="RRM_RBM8"/>
    <property type="match status" value="1"/>
</dbReference>
<feature type="compositionally biased region" description="Basic and acidic residues" evidence="7">
    <location>
        <begin position="200"/>
        <end position="214"/>
    </location>
</feature>
<comment type="subcellular location">
    <subcellularLocation>
        <location evidence="2">Cytoplasm</location>
    </subcellularLocation>
    <subcellularLocation>
        <location evidence="1">Nucleus</location>
    </subcellularLocation>
</comment>
<dbReference type="Gene3D" id="3.30.70.330">
    <property type="match status" value="1"/>
</dbReference>
<dbReference type="GO" id="GO:0005737">
    <property type="term" value="C:cytoplasm"/>
    <property type="evidence" value="ECO:0007669"/>
    <property type="project" value="UniProtKB-SubCell"/>
</dbReference>
<sequence length="214" mass="24052">MTDIKIDNTENEREKIFTEDLRKGKLPNKIKGRGAVDSMDVDSDERYAGKGGEFHTLKNPESGSASMSGGIHMDEDGAPQKSIEGWIIFIRNIQEEVQEPDLRDVFAEYGPIKNIHLNIDRRTGYIKGYALIEYETKSEAEDAIKSGNGYELAGNKLSVDWAFITNSSVGKGPIIKLNRSSKSNQNSHSHHSHSLGSSMGRDRDRDRNRSKYKY</sequence>
<dbReference type="STRING" id="361077.A0A152A739"/>
<evidence type="ECO:0000256" key="2">
    <source>
        <dbReference type="ARBA" id="ARBA00004496"/>
    </source>
</evidence>
<dbReference type="PROSITE" id="PS50102">
    <property type="entry name" value="RRM"/>
    <property type="match status" value="1"/>
</dbReference>
<dbReference type="InterPro" id="IPR035979">
    <property type="entry name" value="RBD_domain_sf"/>
</dbReference>
<evidence type="ECO:0000256" key="3">
    <source>
        <dbReference type="ARBA" id="ARBA00022490"/>
    </source>
</evidence>
<feature type="domain" description="RRM" evidence="8">
    <location>
        <begin position="86"/>
        <end position="164"/>
    </location>
</feature>
<reference evidence="9 10" key="1">
    <citation type="submission" date="2015-12" db="EMBL/GenBank/DDBJ databases">
        <title>Dictyostelia acquired genes for synthesis and detection of signals that induce cell-type specialization by lateral gene transfer from prokaryotes.</title>
        <authorList>
            <person name="Gloeckner G."/>
            <person name="Schaap P."/>
        </authorList>
    </citation>
    <scope>NUCLEOTIDE SEQUENCE [LARGE SCALE GENOMIC DNA]</scope>
    <source>
        <strain evidence="9 10">TK</strain>
    </source>
</reference>
<accession>A0A152A739</accession>
<gene>
    <name evidence="9" type="ORF">DLAC_00721</name>
</gene>
<dbReference type="InParanoid" id="A0A152A739"/>
<feature type="compositionally biased region" description="Low complexity" evidence="7">
    <location>
        <begin position="178"/>
        <end position="187"/>
    </location>
</feature>
<keyword evidence="10" id="KW-1185">Reference proteome</keyword>
<evidence type="ECO:0000256" key="6">
    <source>
        <dbReference type="PROSITE-ProRule" id="PRU00176"/>
    </source>
</evidence>
<dbReference type="InterPro" id="IPR012677">
    <property type="entry name" value="Nucleotide-bd_a/b_plait_sf"/>
</dbReference>
<proteinExistence type="predicted"/>
<dbReference type="AlphaFoldDB" id="A0A152A739"/>
<dbReference type="GO" id="GO:0005634">
    <property type="term" value="C:nucleus"/>
    <property type="evidence" value="ECO:0007669"/>
    <property type="project" value="UniProtKB-SubCell"/>
</dbReference>
<dbReference type="GO" id="GO:0003729">
    <property type="term" value="F:mRNA binding"/>
    <property type="evidence" value="ECO:0007669"/>
    <property type="project" value="InterPro"/>
</dbReference>
<dbReference type="GO" id="GO:0006396">
    <property type="term" value="P:RNA processing"/>
    <property type="evidence" value="ECO:0007669"/>
    <property type="project" value="InterPro"/>
</dbReference>